<dbReference type="SUPFAM" id="SSF51412">
    <property type="entry name" value="Inosine monophosphate dehydrogenase (IMPDH)"/>
    <property type="match status" value="1"/>
</dbReference>
<evidence type="ECO:0000313" key="8">
    <source>
        <dbReference type="EMBL" id="MDN4525802.1"/>
    </source>
</evidence>
<dbReference type="PANTHER" id="PTHR42747:SF4">
    <property type="entry name" value="BLR1330 PROTEIN"/>
    <property type="match status" value="1"/>
</dbReference>
<keyword evidence="5" id="KW-0288">FMN</keyword>
<keyword evidence="7 8" id="KW-0503">Monooxygenase</keyword>
<comment type="similarity">
    <text evidence="2">Belongs to the nitronate monooxygenase family. NMO class I subfamily.</text>
</comment>
<evidence type="ECO:0000313" key="9">
    <source>
        <dbReference type="Proteomes" id="UP001172721"/>
    </source>
</evidence>
<keyword evidence="9" id="KW-1185">Reference proteome</keyword>
<dbReference type="Gene3D" id="3.20.20.70">
    <property type="entry name" value="Aldolase class I"/>
    <property type="match status" value="1"/>
</dbReference>
<dbReference type="GO" id="GO:0004497">
    <property type="term" value="F:monooxygenase activity"/>
    <property type="evidence" value="ECO:0007669"/>
    <property type="project" value="UniProtKB-KW"/>
</dbReference>
<reference evidence="8" key="1">
    <citation type="submission" date="2023-07" db="EMBL/GenBank/DDBJ databases">
        <title>Fictibacillus sp. isolated from freshwater pond.</title>
        <authorList>
            <person name="Kirdat K."/>
            <person name="Bhat A."/>
            <person name="Mourya A."/>
            <person name="Yadav A."/>
        </authorList>
    </citation>
    <scope>NUCLEOTIDE SEQUENCE</scope>
    <source>
        <strain evidence="8">NE201</strain>
    </source>
</reference>
<gene>
    <name evidence="8" type="ORF">QYB97_15055</name>
</gene>
<dbReference type="CDD" id="cd04730">
    <property type="entry name" value="NPD_like"/>
    <property type="match status" value="1"/>
</dbReference>
<keyword evidence="4" id="KW-0285">Flavoprotein</keyword>
<sequence>MPDKFTEEFVNKLSLPVIAAPMFLVSSPDLVIEACRSGIIGSFPLLNARTSEILEEWMVRITGELKSADNAAPWAVNIIVHKSNKRYKQDLELIKKYQPPVVITSLGHPGEVVEIVHQYGGLVFSDVIHLVHARKAAQTGVDGLILVCNGAGGHAGTINPIAFTGAVKEFWEGFTILAGCINNGQDILAAEALGADLVYMGTRFIASEESFASSEYKTMLIDSSFEDLIYTDAFSGVNANYLTPSIRNAGLDPEQLKRKEQVDVSHLDASEAKAWKDIWSAGQGVNSIKKVAPVKDIVEELKRDYDRSLERLVKKNEKANSMQ</sequence>
<comment type="caution">
    <text evidence="8">The sequence shown here is derived from an EMBL/GenBank/DDBJ whole genome shotgun (WGS) entry which is preliminary data.</text>
</comment>
<dbReference type="Proteomes" id="UP001172721">
    <property type="component" value="Unassembled WGS sequence"/>
</dbReference>
<evidence type="ECO:0000256" key="3">
    <source>
        <dbReference type="ARBA" id="ARBA00013457"/>
    </source>
</evidence>
<evidence type="ECO:0000256" key="4">
    <source>
        <dbReference type="ARBA" id="ARBA00022630"/>
    </source>
</evidence>
<proteinExistence type="inferred from homology"/>
<accession>A0ABT8HYE6</accession>
<name>A0ABT8HYE6_9BACL</name>
<dbReference type="Pfam" id="PF03060">
    <property type="entry name" value="NMO"/>
    <property type="match status" value="1"/>
</dbReference>
<evidence type="ECO:0000256" key="1">
    <source>
        <dbReference type="ARBA" id="ARBA00003535"/>
    </source>
</evidence>
<evidence type="ECO:0000256" key="2">
    <source>
        <dbReference type="ARBA" id="ARBA00009881"/>
    </source>
</evidence>
<protein>
    <recommendedName>
        <fullName evidence="3">Probable nitronate monooxygenase</fullName>
    </recommendedName>
</protein>
<dbReference type="EMBL" id="JAUHTR010000008">
    <property type="protein sequence ID" value="MDN4525802.1"/>
    <property type="molecule type" value="Genomic_DNA"/>
</dbReference>
<dbReference type="PANTHER" id="PTHR42747">
    <property type="entry name" value="NITRONATE MONOOXYGENASE-RELATED"/>
    <property type="match status" value="1"/>
</dbReference>
<dbReference type="InterPro" id="IPR013785">
    <property type="entry name" value="Aldolase_TIM"/>
</dbReference>
<evidence type="ECO:0000256" key="7">
    <source>
        <dbReference type="ARBA" id="ARBA00023033"/>
    </source>
</evidence>
<dbReference type="InterPro" id="IPR004136">
    <property type="entry name" value="NMO"/>
</dbReference>
<comment type="function">
    <text evidence="1">Nitronate monooxygenase that uses molecular oxygen to catalyze the oxidative denitrification of alkyl nitronates. Acts on propionate 3-nitronate (P3N), the presumed physiological substrate. Probably functions in the detoxification of P3N, a metabolic poison produced by plants and fungi as a defense mechanism.</text>
</comment>
<evidence type="ECO:0000256" key="6">
    <source>
        <dbReference type="ARBA" id="ARBA00023002"/>
    </source>
</evidence>
<evidence type="ECO:0000256" key="5">
    <source>
        <dbReference type="ARBA" id="ARBA00022643"/>
    </source>
</evidence>
<organism evidence="8 9">
    <name type="scientific">Fictibacillus fluitans</name>
    <dbReference type="NCBI Taxonomy" id="3058422"/>
    <lineage>
        <taxon>Bacteria</taxon>
        <taxon>Bacillati</taxon>
        <taxon>Bacillota</taxon>
        <taxon>Bacilli</taxon>
        <taxon>Bacillales</taxon>
        <taxon>Fictibacillaceae</taxon>
        <taxon>Fictibacillus</taxon>
    </lineage>
</organism>
<keyword evidence="6 8" id="KW-0560">Oxidoreductase</keyword>
<dbReference type="RefSeq" id="WP_301166834.1">
    <property type="nucleotide sequence ID" value="NZ_JAUHTR010000008.1"/>
</dbReference>